<dbReference type="FunFam" id="1.20.1070.10:FF:000891">
    <property type="entry name" value="Uncharacterized protein"/>
    <property type="match status" value="1"/>
</dbReference>
<protein>
    <recommendedName>
        <fullName evidence="10">G-protein coupled receptors family 1 profile domain-containing protein</fullName>
    </recommendedName>
</protein>
<comment type="subcellular location">
    <subcellularLocation>
        <location evidence="1">Membrane</location>
        <topology evidence="1">Multi-pass membrane protein</topology>
    </subcellularLocation>
</comment>
<proteinExistence type="inferred from homology"/>
<keyword evidence="5 9" id="KW-0472">Membrane</keyword>
<evidence type="ECO:0000256" key="9">
    <source>
        <dbReference type="SAM" id="Phobius"/>
    </source>
</evidence>
<keyword evidence="3 9" id="KW-1133">Transmembrane helix</keyword>
<dbReference type="PANTHER" id="PTHR24225">
    <property type="entry name" value="CHEMOTACTIC RECEPTOR"/>
    <property type="match status" value="1"/>
</dbReference>
<feature type="transmembrane region" description="Helical" evidence="9">
    <location>
        <begin position="68"/>
        <end position="87"/>
    </location>
</feature>
<evidence type="ECO:0000256" key="6">
    <source>
        <dbReference type="ARBA" id="ARBA00023170"/>
    </source>
</evidence>
<feature type="transmembrane region" description="Helical" evidence="9">
    <location>
        <begin position="35"/>
        <end position="56"/>
    </location>
</feature>
<feature type="domain" description="G-protein coupled receptors family 1 profile" evidence="10">
    <location>
        <begin position="48"/>
        <end position="169"/>
    </location>
</feature>
<evidence type="ECO:0000313" key="11">
    <source>
        <dbReference type="EMBL" id="OCA13639.1"/>
    </source>
</evidence>
<dbReference type="GO" id="GO:0004930">
    <property type="term" value="F:G protein-coupled receptor activity"/>
    <property type="evidence" value="ECO:0007669"/>
    <property type="project" value="UniProtKB-KW"/>
</dbReference>
<dbReference type="InterPro" id="IPR017452">
    <property type="entry name" value="GPCR_Rhodpsn_7TM"/>
</dbReference>
<evidence type="ECO:0000259" key="10">
    <source>
        <dbReference type="PROSITE" id="PS50262"/>
    </source>
</evidence>
<dbReference type="InterPro" id="IPR000276">
    <property type="entry name" value="GPCR_Rhodpsn"/>
</dbReference>
<evidence type="ECO:0000256" key="5">
    <source>
        <dbReference type="ARBA" id="ARBA00023136"/>
    </source>
</evidence>
<evidence type="ECO:0000256" key="2">
    <source>
        <dbReference type="ARBA" id="ARBA00022692"/>
    </source>
</evidence>
<dbReference type="PANTHER" id="PTHR24225:SF65">
    <property type="entry name" value="N-FORMYL PEPTIDE RECEPTOR 2"/>
    <property type="match status" value="1"/>
</dbReference>
<evidence type="ECO:0000256" key="4">
    <source>
        <dbReference type="ARBA" id="ARBA00023040"/>
    </source>
</evidence>
<evidence type="ECO:0000256" key="7">
    <source>
        <dbReference type="ARBA" id="ARBA00023224"/>
    </source>
</evidence>
<dbReference type="PRINTS" id="PR00526">
    <property type="entry name" value="FMETLEUPHER"/>
</dbReference>
<accession>A0A1B8XSK4</accession>
<dbReference type="AlphaFoldDB" id="A0A1B8XSK4"/>
<dbReference type="EMBL" id="KV465382">
    <property type="protein sequence ID" value="OCA13639.1"/>
    <property type="molecule type" value="Genomic_DNA"/>
</dbReference>
<sequence>MENDTVYIPGLSTVATLAEEEIYSRIYPVFRVINITLYSIMFILGTVGNGLVIWIIGFKMEKTATLIWFLNLAIADFSFCLFLPLSITEWALWDNWPFGQIMCKTWAFNLQLNLSTSELFLMIISVDRCICVLYPIWAKIHRTSRLDSQINKISVFMPLIKKLNFIWYN</sequence>
<dbReference type="Gene3D" id="1.20.1070.10">
    <property type="entry name" value="Rhodopsin 7-helix transmembrane proteins"/>
    <property type="match status" value="1"/>
</dbReference>
<name>A0A1B8XSK4_XENTR</name>
<dbReference type="SUPFAM" id="SSF81321">
    <property type="entry name" value="Family A G protein-coupled receptor-like"/>
    <property type="match status" value="1"/>
</dbReference>
<evidence type="ECO:0000256" key="3">
    <source>
        <dbReference type="ARBA" id="ARBA00022989"/>
    </source>
</evidence>
<reference evidence="11" key="2">
    <citation type="journal article" date="2010" name="Science">
        <title>The genome of the Western clawed frog Xenopus tropicalis.</title>
        <authorList>
            <person name="Hellsten U."/>
            <person name="Harland R.M."/>
            <person name="Gilchrist M.J."/>
            <person name="Hendrix D."/>
            <person name="Jurka J."/>
            <person name="Kapitonov V."/>
            <person name="Ovcharenko I."/>
            <person name="Putnam N.H."/>
            <person name="Shu S."/>
            <person name="Taher L."/>
            <person name="Blitz I.L."/>
            <person name="Blumberg B."/>
            <person name="Dichmann D.S."/>
            <person name="Dubchak I."/>
            <person name="Amaya E."/>
            <person name="Detter J.C."/>
            <person name="Fletcher R."/>
            <person name="Gerhard D.S."/>
            <person name="Goodstein D."/>
            <person name="Graves T."/>
            <person name="Grigoriev I.V."/>
            <person name="Grimwood J."/>
            <person name="Kawashima T."/>
            <person name="Lindquist E."/>
            <person name="Lucas S.M."/>
            <person name="Mead P.E."/>
            <person name="Mitros T."/>
            <person name="Ogino H."/>
            <person name="Ohta Y."/>
            <person name="Poliakov A.V."/>
            <person name="Pollet N."/>
            <person name="Robert J."/>
            <person name="Salamov A."/>
            <person name="Sater A.K."/>
            <person name="Schmutz J."/>
            <person name="Terry A."/>
            <person name="Vize P.D."/>
            <person name="Warren W.C."/>
            <person name="Wells D."/>
            <person name="Wills A."/>
            <person name="Wilson R.K."/>
            <person name="Zimmerman L.B."/>
            <person name="Zorn A.M."/>
            <person name="Grainger R."/>
            <person name="Grammer T."/>
            <person name="Khokha M.K."/>
            <person name="Richardson P.M."/>
            <person name="Rokhsar D.S."/>
        </authorList>
    </citation>
    <scope>NUCLEOTIDE SEQUENCE [LARGE SCALE GENOMIC DNA]</scope>
    <source>
        <strain evidence="11">Nigerian</strain>
    </source>
</reference>
<organism evidence="11">
    <name type="scientific">Xenopus tropicalis</name>
    <name type="common">Western clawed frog</name>
    <name type="synonym">Silurana tropicalis</name>
    <dbReference type="NCBI Taxonomy" id="8364"/>
    <lineage>
        <taxon>Eukaryota</taxon>
        <taxon>Metazoa</taxon>
        <taxon>Chordata</taxon>
        <taxon>Craniata</taxon>
        <taxon>Vertebrata</taxon>
        <taxon>Euteleostomi</taxon>
        <taxon>Amphibia</taxon>
        <taxon>Batrachia</taxon>
        <taxon>Anura</taxon>
        <taxon>Pipoidea</taxon>
        <taxon>Pipidae</taxon>
        <taxon>Xenopodinae</taxon>
        <taxon>Xenopus</taxon>
        <taxon>Silurana</taxon>
    </lineage>
</organism>
<evidence type="ECO:0000256" key="8">
    <source>
        <dbReference type="ARBA" id="ARBA00025736"/>
    </source>
</evidence>
<feature type="transmembrane region" description="Helical" evidence="9">
    <location>
        <begin position="119"/>
        <end position="137"/>
    </location>
</feature>
<evidence type="ECO:0000256" key="1">
    <source>
        <dbReference type="ARBA" id="ARBA00004141"/>
    </source>
</evidence>
<gene>
    <name evidence="11" type="ORF">XENTR_v90030091mg</name>
</gene>
<dbReference type="InterPro" id="IPR000826">
    <property type="entry name" value="Formyl_rcpt-rel"/>
</dbReference>
<dbReference type="PROSITE" id="PS50262">
    <property type="entry name" value="G_PROTEIN_RECEP_F1_2"/>
    <property type="match status" value="1"/>
</dbReference>
<keyword evidence="2 9" id="KW-0812">Transmembrane</keyword>
<comment type="similarity">
    <text evidence="8">Belongs to the chemokine-like receptor (CMKLR) family.</text>
</comment>
<keyword evidence="4" id="KW-0297">G-protein coupled receptor</keyword>
<reference evidence="11" key="3">
    <citation type="submission" date="2016-05" db="EMBL/GenBank/DDBJ databases">
        <title>WGS assembly of Xenopus tropicalis.</title>
        <authorList>
            <person name="Sessions A."/>
            <person name="Jenkins J."/>
            <person name="Mitros T."/>
            <person name="Lyons J.T."/>
            <person name="Dichmann D.S."/>
            <person name="Robert J."/>
            <person name="Harland R.M."/>
            <person name="Rokhsar D.S."/>
        </authorList>
    </citation>
    <scope>NUCLEOTIDE SEQUENCE</scope>
    <source>
        <strain evidence="11">Nigerian</strain>
    </source>
</reference>
<dbReference type="GO" id="GO:0016020">
    <property type="term" value="C:membrane"/>
    <property type="evidence" value="ECO:0007669"/>
    <property type="project" value="UniProtKB-SubCell"/>
</dbReference>
<keyword evidence="7" id="KW-0807">Transducer</keyword>
<reference evidence="11" key="1">
    <citation type="submission" date="2009-11" db="EMBL/GenBank/DDBJ databases">
        <authorList>
            <consortium name="US DOE Joint Genome Institute (JGI-PGF)"/>
            <person name="Ottilar R."/>
            <person name="Schmutz J."/>
            <person name="Salamov A."/>
            <person name="Cheng J.F."/>
            <person name="Lucas S."/>
            <person name="Pitluck S."/>
            <person name="Gundlach H."/>
            <person name="Guo Y."/>
            <person name="Haberer G."/>
            <person name="Nasrallah J."/>
            <person name="Mayer K.F.X."/>
            <person name="van de Peer Y."/>
            <person name="Weigel D."/>
            <person name="Grigoriev I.V."/>
        </authorList>
    </citation>
    <scope>NUCLEOTIDE SEQUENCE</scope>
    <source>
        <strain evidence="11">Nigerian</strain>
    </source>
</reference>
<keyword evidence="6" id="KW-0675">Receptor</keyword>
<dbReference type="PRINTS" id="PR00237">
    <property type="entry name" value="GPCRRHODOPSN"/>
</dbReference>
<dbReference type="Pfam" id="PF00001">
    <property type="entry name" value="7tm_1"/>
    <property type="match status" value="1"/>
</dbReference>